<dbReference type="STRING" id="269621.A0A238FK55"/>
<dbReference type="EMBL" id="FMSP01000020">
    <property type="protein sequence ID" value="SCV74162.1"/>
    <property type="molecule type" value="Genomic_DNA"/>
</dbReference>
<protein>
    <submittedName>
        <fullName evidence="6">BQ2448_6594 protein</fullName>
    </submittedName>
</protein>
<evidence type="ECO:0000256" key="4">
    <source>
        <dbReference type="PROSITE-ProRule" id="PRU00449"/>
    </source>
</evidence>
<feature type="domain" description="AN1-type" evidence="5">
    <location>
        <begin position="5"/>
        <end position="53"/>
    </location>
</feature>
<dbReference type="InterPro" id="IPR057358">
    <property type="entry name" value="UBL_ZFAND1-like"/>
</dbReference>
<dbReference type="PROSITE" id="PS51039">
    <property type="entry name" value="ZF_AN1"/>
    <property type="match status" value="1"/>
</dbReference>
<dbReference type="PANTHER" id="PTHR14677">
    <property type="entry name" value="ARSENITE INDUCUBLE RNA ASSOCIATED PROTEIN AIP-1-RELATED"/>
    <property type="match status" value="1"/>
</dbReference>
<evidence type="ECO:0000256" key="1">
    <source>
        <dbReference type="ARBA" id="ARBA00022723"/>
    </source>
</evidence>
<keyword evidence="7" id="KW-1185">Reference proteome</keyword>
<keyword evidence="3" id="KW-0862">Zinc</keyword>
<dbReference type="GO" id="GO:0008270">
    <property type="term" value="F:zinc ion binding"/>
    <property type="evidence" value="ECO:0007669"/>
    <property type="project" value="UniProtKB-KW"/>
</dbReference>
<evidence type="ECO:0000313" key="7">
    <source>
        <dbReference type="Proteomes" id="UP000198372"/>
    </source>
</evidence>
<dbReference type="Pfam" id="PF01428">
    <property type="entry name" value="zf-AN1"/>
    <property type="match status" value="1"/>
</dbReference>
<gene>
    <name evidence="6" type="ORF">BQ2448_6594</name>
</gene>
<organism evidence="6 7">
    <name type="scientific">Microbotryum intermedium</name>
    <dbReference type="NCBI Taxonomy" id="269621"/>
    <lineage>
        <taxon>Eukaryota</taxon>
        <taxon>Fungi</taxon>
        <taxon>Dikarya</taxon>
        <taxon>Basidiomycota</taxon>
        <taxon>Pucciniomycotina</taxon>
        <taxon>Microbotryomycetes</taxon>
        <taxon>Microbotryales</taxon>
        <taxon>Microbotryaceae</taxon>
        <taxon>Microbotryum</taxon>
    </lineage>
</organism>
<dbReference type="Pfam" id="PF25327">
    <property type="entry name" value="UBL_ZFAND1"/>
    <property type="match status" value="1"/>
</dbReference>
<dbReference type="GO" id="GO:0005737">
    <property type="term" value="C:cytoplasm"/>
    <property type="evidence" value="ECO:0007669"/>
    <property type="project" value="TreeGrafter"/>
</dbReference>
<proteinExistence type="predicted"/>
<evidence type="ECO:0000259" key="5">
    <source>
        <dbReference type="PROSITE" id="PS51039"/>
    </source>
</evidence>
<dbReference type="SMART" id="SM00154">
    <property type="entry name" value="ZnF_AN1"/>
    <property type="match status" value="1"/>
</dbReference>
<dbReference type="Gene3D" id="4.10.1110.10">
    <property type="entry name" value="AN1-like Zinc finger"/>
    <property type="match status" value="1"/>
</dbReference>
<name>A0A238FK55_9BASI</name>
<evidence type="ECO:0000256" key="2">
    <source>
        <dbReference type="ARBA" id="ARBA00022771"/>
    </source>
</evidence>
<dbReference type="OrthoDB" id="431929at2759"/>
<dbReference type="PANTHER" id="PTHR14677:SF40">
    <property type="entry name" value="CDC48-ASSOCIATED UBIQUITIN-LIKE_ZINC FINGER PROTEIN 1"/>
    <property type="match status" value="1"/>
</dbReference>
<sequence length="246" mass="27189">MTDTSAIDVHCSLEGCRMLDYLPIRCAACTFVFCGPHAPPAQHGCSDVAKATTENVKDGKSFVDKFEDLLPDPQRRAFERDQVQQEREVRSRQAREVIEHNFGVSSTSSATKPSAAGKMAQSKPLSPVIALMKLKQRAQPIEDPAKQLKMEDRLYLTVRFCEGEERTVVSTKEVWLAKDSTAGKAIDQLARLFSVTNVNNTTTDGTKRLSLASSIGSATCLPTSERLLQWVQNGAELILLRSARFE</sequence>
<dbReference type="SUPFAM" id="SSF118310">
    <property type="entry name" value="AN1-like Zinc finger"/>
    <property type="match status" value="1"/>
</dbReference>
<evidence type="ECO:0000256" key="3">
    <source>
        <dbReference type="ARBA" id="ARBA00022833"/>
    </source>
</evidence>
<keyword evidence="2 4" id="KW-0863">Zinc-finger</keyword>
<evidence type="ECO:0000313" key="6">
    <source>
        <dbReference type="EMBL" id="SCV74162.1"/>
    </source>
</evidence>
<dbReference type="InterPro" id="IPR000058">
    <property type="entry name" value="Znf_AN1"/>
</dbReference>
<accession>A0A238FK55</accession>
<dbReference type="InterPro" id="IPR035896">
    <property type="entry name" value="AN1-like_Znf"/>
</dbReference>
<keyword evidence="1" id="KW-0479">Metal-binding</keyword>
<reference evidence="7" key="1">
    <citation type="submission" date="2016-09" db="EMBL/GenBank/DDBJ databases">
        <authorList>
            <person name="Jeantristanb JTB J.-T."/>
            <person name="Ricardo R."/>
        </authorList>
    </citation>
    <scope>NUCLEOTIDE SEQUENCE [LARGE SCALE GENOMIC DNA]</scope>
</reference>
<dbReference type="Proteomes" id="UP000198372">
    <property type="component" value="Unassembled WGS sequence"/>
</dbReference>
<dbReference type="AlphaFoldDB" id="A0A238FK55"/>